<comment type="caution">
    <text evidence="1">The sequence shown here is derived from an EMBL/GenBank/DDBJ whole genome shotgun (WGS) entry which is preliminary data.</text>
</comment>
<accession>A0A5C6F727</accession>
<evidence type="ECO:0000313" key="2">
    <source>
        <dbReference type="Proteomes" id="UP000318288"/>
    </source>
</evidence>
<protein>
    <submittedName>
        <fullName evidence="1">Uncharacterized protein</fullName>
    </submittedName>
</protein>
<organism evidence="1 2">
    <name type="scientific">Rubripirellula tenax</name>
    <dbReference type="NCBI Taxonomy" id="2528015"/>
    <lineage>
        <taxon>Bacteria</taxon>
        <taxon>Pseudomonadati</taxon>
        <taxon>Planctomycetota</taxon>
        <taxon>Planctomycetia</taxon>
        <taxon>Pirellulales</taxon>
        <taxon>Pirellulaceae</taxon>
        <taxon>Rubripirellula</taxon>
    </lineage>
</organism>
<gene>
    <name evidence="1" type="ORF">Poly51_29360</name>
</gene>
<reference evidence="1 2" key="1">
    <citation type="submission" date="2019-02" db="EMBL/GenBank/DDBJ databases">
        <title>Deep-cultivation of Planctomycetes and their phenomic and genomic characterization uncovers novel biology.</title>
        <authorList>
            <person name="Wiegand S."/>
            <person name="Jogler M."/>
            <person name="Boedeker C."/>
            <person name="Pinto D."/>
            <person name="Vollmers J."/>
            <person name="Rivas-Marin E."/>
            <person name="Kohn T."/>
            <person name="Peeters S.H."/>
            <person name="Heuer A."/>
            <person name="Rast P."/>
            <person name="Oberbeckmann S."/>
            <person name="Bunk B."/>
            <person name="Jeske O."/>
            <person name="Meyerdierks A."/>
            <person name="Storesund J.E."/>
            <person name="Kallscheuer N."/>
            <person name="Luecker S."/>
            <person name="Lage O.M."/>
            <person name="Pohl T."/>
            <person name="Merkel B.J."/>
            <person name="Hornburger P."/>
            <person name="Mueller R.-W."/>
            <person name="Bruemmer F."/>
            <person name="Labrenz M."/>
            <person name="Spormann A.M."/>
            <person name="Op Den Camp H."/>
            <person name="Overmann J."/>
            <person name="Amann R."/>
            <person name="Jetten M.S.M."/>
            <person name="Mascher T."/>
            <person name="Medema M.H."/>
            <person name="Devos D.P."/>
            <person name="Kaster A.-K."/>
            <person name="Ovreas L."/>
            <person name="Rohde M."/>
            <person name="Galperin M.Y."/>
            <person name="Jogler C."/>
        </authorList>
    </citation>
    <scope>NUCLEOTIDE SEQUENCE [LARGE SCALE GENOMIC DNA]</scope>
    <source>
        <strain evidence="1 2">Poly51</strain>
    </source>
</reference>
<proteinExistence type="predicted"/>
<keyword evidence="2" id="KW-1185">Reference proteome</keyword>
<dbReference type="Proteomes" id="UP000318288">
    <property type="component" value="Unassembled WGS sequence"/>
</dbReference>
<dbReference type="EMBL" id="SJPW01000003">
    <property type="protein sequence ID" value="TWU57015.1"/>
    <property type="molecule type" value="Genomic_DNA"/>
</dbReference>
<sequence>MRSWTKKIVAGVIAVTSICAGATFWALQQSQFVPEFYTAASNKGSTSTVEASRRLQAEVQQLRSDAAKIGSWRAAFSDEQINAWLIEELPQKFPRLAALGAREPRIVIEDDRVLAAVRYKHGRIDTVISCEFVVVLTEEPNLLAFRVENLRAGSLPLPLSKFLTGITKEAARGDIDIRWDLTDSGPIALVNIPSEDPRYDISPVVVASVMTYNGAVLLSGYTGEASKTAFRPRGPVHQFVSYRPRRQTIDQPASFSTSSRPDSSTIR</sequence>
<name>A0A5C6F727_9BACT</name>
<dbReference type="AlphaFoldDB" id="A0A5C6F727"/>
<dbReference type="RefSeq" id="WP_146458389.1">
    <property type="nucleotide sequence ID" value="NZ_SJPW01000003.1"/>
</dbReference>
<dbReference type="OrthoDB" id="274988at2"/>
<evidence type="ECO:0000313" key="1">
    <source>
        <dbReference type="EMBL" id="TWU57015.1"/>
    </source>
</evidence>